<keyword evidence="1" id="KW-0732">Signal</keyword>
<protein>
    <submittedName>
        <fullName evidence="2">Uncharacterized protein</fullName>
    </submittedName>
</protein>
<evidence type="ECO:0000313" key="3">
    <source>
        <dbReference type="Proteomes" id="UP001054252"/>
    </source>
</evidence>
<feature type="chain" id="PRO_5043663517" evidence="1">
    <location>
        <begin position="22"/>
        <end position="133"/>
    </location>
</feature>
<comment type="caution">
    <text evidence="2">The sequence shown here is derived from an EMBL/GenBank/DDBJ whole genome shotgun (WGS) entry which is preliminary data.</text>
</comment>
<keyword evidence="3" id="KW-1185">Reference proteome</keyword>
<feature type="signal peptide" evidence="1">
    <location>
        <begin position="1"/>
        <end position="21"/>
    </location>
</feature>
<reference evidence="2 3" key="1">
    <citation type="journal article" date="2021" name="Commun. Biol.">
        <title>The genome of Shorea leprosula (Dipterocarpaceae) highlights the ecological relevance of drought in aseasonal tropical rainforests.</title>
        <authorList>
            <person name="Ng K.K.S."/>
            <person name="Kobayashi M.J."/>
            <person name="Fawcett J.A."/>
            <person name="Hatakeyama M."/>
            <person name="Paape T."/>
            <person name="Ng C.H."/>
            <person name="Ang C.C."/>
            <person name="Tnah L.H."/>
            <person name="Lee C.T."/>
            <person name="Nishiyama T."/>
            <person name="Sese J."/>
            <person name="O'Brien M.J."/>
            <person name="Copetti D."/>
            <person name="Mohd Noor M.I."/>
            <person name="Ong R.C."/>
            <person name="Putra M."/>
            <person name="Sireger I.Z."/>
            <person name="Indrioko S."/>
            <person name="Kosugi Y."/>
            <person name="Izuno A."/>
            <person name="Isagi Y."/>
            <person name="Lee S.L."/>
            <person name="Shimizu K.K."/>
        </authorList>
    </citation>
    <scope>NUCLEOTIDE SEQUENCE [LARGE SCALE GENOMIC DNA]</scope>
    <source>
        <strain evidence="2">214</strain>
    </source>
</reference>
<dbReference type="AlphaFoldDB" id="A0AAV5JY29"/>
<organism evidence="2 3">
    <name type="scientific">Rubroshorea leprosula</name>
    <dbReference type="NCBI Taxonomy" id="152421"/>
    <lineage>
        <taxon>Eukaryota</taxon>
        <taxon>Viridiplantae</taxon>
        <taxon>Streptophyta</taxon>
        <taxon>Embryophyta</taxon>
        <taxon>Tracheophyta</taxon>
        <taxon>Spermatophyta</taxon>
        <taxon>Magnoliopsida</taxon>
        <taxon>eudicotyledons</taxon>
        <taxon>Gunneridae</taxon>
        <taxon>Pentapetalae</taxon>
        <taxon>rosids</taxon>
        <taxon>malvids</taxon>
        <taxon>Malvales</taxon>
        <taxon>Dipterocarpaceae</taxon>
        <taxon>Rubroshorea</taxon>
    </lineage>
</organism>
<accession>A0AAV5JY29</accession>
<evidence type="ECO:0000313" key="2">
    <source>
        <dbReference type="EMBL" id="GKV15175.1"/>
    </source>
</evidence>
<gene>
    <name evidence="2" type="ORF">SLEP1_g25977</name>
</gene>
<sequence>MGRISALVGVLLLLAMAMAVAVPEPQNASSPGSLFWSTAKEEKDLLQKSNDSNHDSTSYTPTSAAVDDLDGGFSSLNSMLQWAIGCHLYTSFQKFVSMFLLSIWFGLVVTNSSGHFDPAKLKETAEGVQRLSR</sequence>
<proteinExistence type="predicted"/>
<dbReference type="EMBL" id="BPVZ01000042">
    <property type="protein sequence ID" value="GKV15175.1"/>
    <property type="molecule type" value="Genomic_DNA"/>
</dbReference>
<dbReference type="Proteomes" id="UP001054252">
    <property type="component" value="Unassembled WGS sequence"/>
</dbReference>
<evidence type="ECO:0000256" key="1">
    <source>
        <dbReference type="SAM" id="SignalP"/>
    </source>
</evidence>
<name>A0AAV5JY29_9ROSI</name>